<evidence type="ECO:0000256" key="1">
    <source>
        <dbReference type="SAM" id="MobiDB-lite"/>
    </source>
</evidence>
<evidence type="ECO:0000313" key="3">
    <source>
        <dbReference type="Proteomes" id="UP000244336"/>
    </source>
</evidence>
<protein>
    <submittedName>
        <fullName evidence="2">Uncharacterized protein</fullName>
    </submittedName>
</protein>
<dbReference type="AlphaFoldDB" id="A0A2T7DMZ7"/>
<feature type="region of interest" description="Disordered" evidence="1">
    <location>
        <begin position="36"/>
        <end position="78"/>
    </location>
</feature>
<dbReference type="Gramene" id="PUZ56960">
    <property type="protein sequence ID" value="PUZ56960"/>
    <property type="gene ID" value="GQ55_5G389900"/>
</dbReference>
<dbReference type="Proteomes" id="UP000244336">
    <property type="component" value="Chromosome 5"/>
</dbReference>
<keyword evidence="3" id="KW-1185">Reference proteome</keyword>
<accession>A0A2T7DMZ7</accession>
<name>A0A2T7DMZ7_9POAL</name>
<dbReference type="EMBL" id="CM009753">
    <property type="protein sequence ID" value="PUZ56960.1"/>
    <property type="molecule type" value="Genomic_DNA"/>
</dbReference>
<proteinExistence type="predicted"/>
<sequence>MVTSGSKVEPTGVAAVSLHDHDDRKVVDVHCQKLAQPPATGGLHGHDNHKSIGIHGQKLARPRPPACRDTRGHRRPHP</sequence>
<gene>
    <name evidence="2" type="ORF">GQ55_5G389900</name>
</gene>
<organism evidence="2 3">
    <name type="scientific">Panicum hallii var. hallii</name>
    <dbReference type="NCBI Taxonomy" id="1504633"/>
    <lineage>
        <taxon>Eukaryota</taxon>
        <taxon>Viridiplantae</taxon>
        <taxon>Streptophyta</taxon>
        <taxon>Embryophyta</taxon>
        <taxon>Tracheophyta</taxon>
        <taxon>Spermatophyta</taxon>
        <taxon>Magnoliopsida</taxon>
        <taxon>Liliopsida</taxon>
        <taxon>Poales</taxon>
        <taxon>Poaceae</taxon>
        <taxon>PACMAD clade</taxon>
        <taxon>Panicoideae</taxon>
        <taxon>Panicodae</taxon>
        <taxon>Paniceae</taxon>
        <taxon>Panicinae</taxon>
        <taxon>Panicum</taxon>
        <taxon>Panicum sect. Panicum</taxon>
    </lineage>
</organism>
<feature type="region of interest" description="Disordered" evidence="1">
    <location>
        <begin position="1"/>
        <end position="20"/>
    </location>
</feature>
<evidence type="ECO:0000313" key="2">
    <source>
        <dbReference type="EMBL" id="PUZ56960.1"/>
    </source>
</evidence>
<reference evidence="2 3" key="1">
    <citation type="submission" date="2018-04" db="EMBL/GenBank/DDBJ databases">
        <title>WGS assembly of Panicum hallii var. hallii HAL2.</title>
        <authorList>
            <person name="Lovell J."/>
            <person name="Jenkins J."/>
            <person name="Lowry D."/>
            <person name="Mamidi S."/>
            <person name="Sreedasyam A."/>
            <person name="Weng X."/>
            <person name="Barry K."/>
            <person name="Bonette J."/>
            <person name="Campitelli B."/>
            <person name="Daum C."/>
            <person name="Gordon S."/>
            <person name="Gould B."/>
            <person name="Lipzen A."/>
            <person name="MacQueen A."/>
            <person name="Palacio-Mejia J."/>
            <person name="Plott C."/>
            <person name="Shakirov E."/>
            <person name="Shu S."/>
            <person name="Yoshinaga Y."/>
            <person name="Zane M."/>
            <person name="Rokhsar D."/>
            <person name="Grimwood J."/>
            <person name="Schmutz J."/>
            <person name="Juenger T."/>
        </authorList>
    </citation>
    <scope>NUCLEOTIDE SEQUENCE [LARGE SCALE GENOMIC DNA]</scope>
    <source>
        <strain evidence="3">cv. HAL2</strain>
    </source>
</reference>